<feature type="region of interest" description="Disordered" evidence="1">
    <location>
        <begin position="464"/>
        <end position="489"/>
    </location>
</feature>
<feature type="compositionally biased region" description="Basic and acidic residues" evidence="1">
    <location>
        <begin position="854"/>
        <end position="867"/>
    </location>
</feature>
<keyword evidence="2" id="KW-0812">Transmembrane</keyword>
<dbReference type="EMBL" id="NHZQ01000412">
    <property type="protein sequence ID" value="PSK37495.1"/>
    <property type="molecule type" value="Genomic_DNA"/>
</dbReference>
<gene>
    <name evidence="3" type="ORF">B9Z65_2237</name>
</gene>
<name>A0A2P7YNG5_9PEZI</name>
<evidence type="ECO:0000313" key="3">
    <source>
        <dbReference type="EMBL" id="PSK37495.1"/>
    </source>
</evidence>
<feature type="compositionally biased region" description="Polar residues" evidence="1">
    <location>
        <begin position="735"/>
        <end position="746"/>
    </location>
</feature>
<feature type="compositionally biased region" description="Basic and acidic residues" evidence="1">
    <location>
        <begin position="886"/>
        <end position="902"/>
    </location>
</feature>
<keyword evidence="2" id="KW-0472">Membrane</keyword>
<sequence length="913" mass="97426">MSAPKPESPLDGHCSAIDNDTLYVLSASSFQALPLKENATWSKLPQGTAVTNPACVRVAPGNDQSKAVLYVVGGTAEDSNFSGLQRYTFSSKTWETLTPPTPDMVGRTDHSAAYLPGSDSILVYAGSQPQARSDYSSQTFVISLSPPYNIRSFTSLAPPGNQPILLTFNTSSAVLIGSNTRNKEIWSFDANAGWNKFSTELIEGIAPAVQGLIVDGADGSKVLTTYDATVKPNSIKQIVLLDAGGQPAQTGQTVGGPSKRTRDLRLTDWPAYNSSAAPDTIRSAYAVTQDSQGMAVLSGGSDDSPVNLFNNAENSWVDNGLFFNGRADDNQIPVGTTTARPSTTSTSAIPSATSSAPPLLPGESSRPRMLRVLGITLGTLCGIAALFIIALLFLRWRRQKKRRQANYIDEKADRMSFQDRGVSHMKEAGGSNVDISQIPPNHRFTQHNSSHNSFAIIAGKLGRSASRNLQPPNGGRGSSESTRPLTKNVKKNDIRGPVELDMWGRDKEVFVSEHPVSASGAPYIPASTIGARESQLAEPEKKRSSGWSRYFASGDGTKLPSAYDRGPTTSGYTVDTNYTDASRPTMPSRIPSSALVMPLDLDFGNKTQDGQRISRVATGSPSFNHSAEDLARRGSSIEAARGQTAHLAGVRGEEAWTPRGVDSWGSADDDDSRNTRDTYSTFASSEYFNQPGTSSNWTPVSGNTTNTYDVKAPAGLTVASNTAANARAGASPLVNSANTSAANSPDPNAGEWNGLSVNKPRAPSSNYTASYYGHDSRVISARGNTGFFPATRENYRPSSRGGRLRSPSSSAVFPLPPSGQDQPAQQQKATNHYDGSGWGDVSPGLEPPNAAFGREGKEGREGEDRESTVTVFPRGVPSAYYANRFGQDEGHEGKGPAKELPKQDMSWLNLGLK</sequence>
<dbReference type="Gene3D" id="2.120.10.80">
    <property type="entry name" value="Kelch-type beta propeller"/>
    <property type="match status" value="1"/>
</dbReference>
<feature type="region of interest" description="Disordered" evidence="1">
    <location>
        <begin position="784"/>
        <end position="913"/>
    </location>
</feature>
<organism evidence="3 4">
    <name type="scientific">Elsinoe australis</name>
    <dbReference type="NCBI Taxonomy" id="40998"/>
    <lineage>
        <taxon>Eukaryota</taxon>
        <taxon>Fungi</taxon>
        <taxon>Dikarya</taxon>
        <taxon>Ascomycota</taxon>
        <taxon>Pezizomycotina</taxon>
        <taxon>Dothideomycetes</taxon>
        <taxon>Dothideomycetidae</taxon>
        <taxon>Myriangiales</taxon>
        <taxon>Elsinoaceae</taxon>
        <taxon>Elsinoe</taxon>
    </lineage>
</organism>
<feature type="compositionally biased region" description="Polar residues" evidence="1">
    <location>
        <begin position="819"/>
        <end position="830"/>
    </location>
</feature>
<evidence type="ECO:0000256" key="2">
    <source>
        <dbReference type="SAM" id="Phobius"/>
    </source>
</evidence>
<dbReference type="AlphaFoldDB" id="A0A2P7YNG5"/>
<dbReference type="OrthoDB" id="5352000at2759"/>
<feature type="region of interest" description="Disordered" evidence="1">
    <location>
        <begin position="332"/>
        <end position="362"/>
    </location>
</feature>
<dbReference type="Proteomes" id="UP000243723">
    <property type="component" value="Unassembled WGS sequence"/>
</dbReference>
<proteinExistence type="predicted"/>
<dbReference type="InterPro" id="IPR015915">
    <property type="entry name" value="Kelch-typ_b-propeller"/>
</dbReference>
<keyword evidence="4" id="KW-1185">Reference proteome</keyword>
<feature type="compositionally biased region" description="Low complexity" evidence="1">
    <location>
        <begin position="336"/>
        <end position="357"/>
    </location>
</feature>
<comment type="caution">
    <text evidence="3">The sequence shown here is derived from an EMBL/GenBank/DDBJ whole genome shotgun (WGS) entry which is preliminary data.</text>
</comment>
<evidence type="ECO:0000313" key="4">
    <source>
        <dbReference type="Proteomes" id="UP000243723"/>
    </source>
</evidence>
<dbReference type="STRING" id="40998.A0A2P7YNG5"/>
<feature type="compositionally biased region" description="Low complexity" evidence="1">
    <location>
        <begin position="796"/>
        <end position="810"/>
    </location>
</feature>
<accession>A0A2P7YNG5</accession>
<dbReference type="SUPFAM" id="SSF117281">
    <property type="entry name" value="Kelch motif"/>
    <property type="match status" value="1"/>
</dbReference>
<dbReference type="SUPFAM" id="SSF63829">
    <property type="entry name" value="Calcium-dependent phosphotriesterase"/>
    <property type="match status" value="1"/>
</dbReference>
<feature type="transmembrane region" description="Helical" evidence="2">
    <location>
        <begin position="372"/>
        <end position="394"/>
    </location>
</feature>
<feature type="region of interest" description="Disordered" evidence="1">
    <location>
        <begin position="532"/>
        <end position="551"/>
    </location>
</feature>
<protein>
    <submittedName>
        <fullName evidence="3">Uncharacterized protein</fullName>
    </submittedName>
</protein>
<feature type="region of interest" description="Disordered" evidence="1">
    <location>
        <begin position="735"/>
        <end position="757"/>
    </location>
</feature>
<evidence type="ECO:0000256" key="1">
    <source>
        <dbReference type="SAM" id="MobiDB-lite"/>
    </source>
</evidence>
<reference evidence="3 4" key="1">
    <citation type="submission" date="2017-05" db="EMBL/GenBank/DDBJ databases">
        <title>Draft genome sequence of Elsinoe australis.</title>
        <authorList>
            <person name="Cheng Q."/>
        </authorList>
    </citation>
    <scope>NUCLEOTIDE SEQUENCE [LARGE SCALE GENOMIC DNA]</scope>
    <source>
        <strain evidence="3 4">NL1</strain>
    </source>
</reference>
<keyword evidence="2" id="KW-1133">Transmembrane helix</keyword>